<dbReference type="EC" id="2.7.13.3" evidence="2"/>
<dbReference type="SUPFAM" id="SSF55785">
    <property type="entry name" value="PYP-like sensor domain (PAS domain)"/>
    <property type="match status" value="2"/>
</dbReference>
<dbReference type="InterPro" id="IPR003661">
    <property type="entry name" value="HisK_dim/P_dom"/>
</dbReference>
<dbReference type="InterPro" id="IPR001610">
    <property type="entry name" value="PAC"/>
</dbReference>
<dbReference type="SUPFAM" id="SSF55781">
    <property type="entry name" value="GAF domain-like"/>
    <property type="match status" value="1"/>
</dbReference>
<sequence>MHAADLKHNLDGGNRRATRGRNLSNRNAAIPSAKIWNTSLVARCLTDRLLLPTMQNPLLFSTLNQLEFERAVLGRVVAGMPLREVLEHVVRRVENRSEQPLRASVLLVDVTGKRLVHGAAPSLPDDYNRIVDGLEFGPLMGSCGAAAFRGEPVIVEDIQTDPVWAAFRDIARRFDLRSCWSMPIRAADGRLLGTFANYYAVPKAPSREELDDIAQVASVTALAIERHASDRALRESEERLRIAQQAGGIGTFEMFPHSGRLAVSEELCWQWGLTPRHEYHLDDLLELVHPDDRDRVRAGHLHTPAGALDYLEYRIRRPDNGEERWMARRGEAIEDSAGGLRYLGVTYDITGHKRFEERLRVSETQLRRLNDSLAAEVDARTRERNSIWRNSRDLFIVASSAGVLRAVNPAWTDILGFREDELTGKSFAEIVHPDDVEATEAALLSASRSGPVRFENRNRHKDGSYRWVSWVAAPEGDTLYGNGRDVTSEKETQRALQQTEEALRQAQKMEALGQLTGGIAHDFNNLLQGITGPLELIRRYTQLGRTNDIDRFISMATGAANRAASLTHRLLAFSRRQPLDPKPVNANELLHSIDDLLKRTMGEAIETRVVPNPHLWLTRCDTNQLENALLNFAINARDAMPEGGRLTLETDNVELGHDFAASHPDVTPGSYVVVSVSDTGAGMAADVKARAFDPFYTTKPLGQGTGLGLSMAYGFAKQSGGIATIDSAPHAGTTIRLYLPRFSGDACEQEIASELNDAHRAAGRHAILVVEDDASVRELVCEILRDLDYKVLEAFDGPSGLAILNSHARIDLLVTDVGLPGLNGRQLADAARATRPRLRVLFMTGYAEAATRTNGFLDTGMEMITKPFTLESMASRIRRMVTLGALDD</sequence>
<dbReference type="Pfam" id="PF00072">
    <property type="entry name" value="Response_reg"/>
    <property type="match status" value="1"/>
</dbReference>
<gene>
    <name evidence="12" type="ORF">ABH943_005071</name>
</gene>
<comment type="catalytic activity">
    <reaction evidence="1">
        <text>ATP + protein L-histidine = ADP + protein N-phospho-L-histidine.</text>
        <dbReference type="EC" id="2.7.13.3"/>
    </reaction>
</comment>
<dbReference type="InterPro" id="IPR001789">
    <property type="entry name" value="Sig_transdc_resp-reg_receiver"/>
</dbReference>
<dbReference type="InterPro" id="IPR036097">
    <property type="entry name" value="HisK_dim/P_sf"/>
</dbReference>
<evidence type="ECO:0000259" key="10">
    <source>
        <dbReference type="PROSITE" id="PS50112"/>
    </source>
</evidence>
<feature type="domain" description="PAC" evidence="11">
    <location>
        <begin position="309"/>
        <end position="361"/>
    </location>
</feature>
<evidence type="ECO:0000259" key="9">
    <source>
        <dbReference type="PROSITE" id="PS50110"/>
    </source>
</evidence>
<feature type="domain" description="Histidine kinase" evidence="8">
    <location>
        <begin position="518"/>
        <end position="743"/>
    </location>
</feature>
<dbReference type="SMART" id="SM00387">
    <property type="entry name" value="HATPase_c"/>
    <property type="match status" value="1"/>
</dbReference>
<dbReference type="InterPro" id="IPR005467">
    <property type="entry name" value="His_kinase_dom"/>
</dbReference>
<evidence type="ECO:0000256" key="2">
    <source>
        <dbReference type="ARBA" id="ARBA00012438"/>
    </source>
</evidence>
<dbReference type="PANTHER" id="PTHR43065:SF42">
    <property type="entry name" value="TWO-COMPONENT SENSOR PPRA"/>
    <property type="match status" value="1"/>
</dbReference>
<accession>A0ABW8MNV8</accession>
<evidence type="ECO:0000256" key="5">
    <source>
        <dbReference type="ARBA" id="ARBA00022777"/>
    </source>
</evidence>
<feature type="domain" description="Response regulatory" evidence="9">
    <location>
        <begin position="766"/>
        <end position="881"/>
    </location>
</feature>
<evidence type="ECO:0000313" key="13">
    <source>
        <dbReference type="Proteomes" id="UP001620514"/>
    </source>
</evidence>
<comment type="caution">
    <text evidence="12">The sequence shown here is derived from an EMBL/GenBank/DDBJ whole genome shotgun (WGS) entry which is preliminary data.</text>
</comment>
<keyword evidence="3 6" id="KW-0597">Phosphoprotein</keyword>
<dbReference type="SMART" id="SM00388">
    <property type="entry name" value="HisKA"/>
    <property type="match status" value="1"/>
</dbReference>
<dbReference type="InterPro" id="IPR003594">
    <property type="entry name" value="HATPase_dom"/>
</dbReference>
<dbReference type="SUPFAM" id="SSF52172">
    <property type="entry name" value="CheY-like"/>
    <property type="match status" value="1"/>
</dbReference>
<evidence type="ECO:0000259" key="11">
    <source>
        <dbReference type="PROSITE" id="PS50113"/>
    </source>
</evidence>
<dbReference type="Gene3D" id="2.10.70.100">
    <property type="match status" value="1"/>
</dbReference>
<dbReference type="PRINTS" id="PR00344">
    <property type="entry name" value="BCTRLSENSOR"/>
</dbReference>
<dbReference type="SMART" id="SM00448">
    <property type="entry name" value="REC"/>
    <property type="match status" value="1"/>
</dbReference>
<dbReference type="InterPro" id="IPR036890">
    <property type="entry name" value="HATPase_C_sf"/>
</dbReference>
<dbReference type="Gene3D" id="3.30.450.40">
    <property type="match status" value="1"/>
</dbReference>
<proteinExistence type="predicted"/>
<dbReference type="InterPro" id="IPR003018">
    <property type="entry name" value="GAF"/>
</dbReference>
<dbReference type="Gene3D" id="3.30.450.20">
    <property type="entry name" value="PAS domain"/>
    <property type="match status" value="2"/>
</dbReference>
<dbReference type="InterPro" id="IPR000014">
    <property type="entry name" value="PAS"/>
</dbReference>
<dbReference type="EMBL" id="JBIYDN010000017">
    <property type="protein sequence ID" value="MFK4445049.1"/>
    <property type="molecule type" value="Genomic_DNA"/>
</dbReference>
<dbReference type="PROSITE" id="PS50109">
    <property type="entry name" value="HIS_KIN"/>
    <property type="match status" value="1"/>
</dbReference>
<dbReference type="CDD" id="cd00130">
    <property type="entry name" value="PAS"/>
    <property type="match status" value="2"/>
</dbReference>
<dbReference type="InterPro" id="IPR000700">
    <property type="entry name" value="PAS-assoc_C"/>
</dbReference>
<dbReference type="SUPFAM" id="SSF55874">
    <property type="entry name" value="ATPase domain of HSP90 chaperone/DNA topoisomerase II/histidine kinase"/>
    <property type="match status" value="1"/>
</dbReference>
<keyword evidence="4" id="KW-0808">Transferase</keyword>
<dbReference type="Pfam" id="PF02518">
    <property type="entry name" value="HATPase_c"/>
    <property type="match status" value="1"/>
</dbReference>
<dbReference type="SMART" id="SM00086">
    <property type="entry name" value="PAC"/>
    <property type="match status" value="2"/>
</dbReference>
<dbReference type="InterPro" id="IPR013655">
    <property type="entry name" value="PAS_fold_3"/>
</dbReference>
<dbReference type="Gene3D" id="3.40.50.2300">
    <property type="match status" value="1"/>
</dbReference>
<dbReference type="Gene3D" id="1.10.287.130">
    <property type="match status" value="1"/>
</dbReference>
<dbReference type="InterPro" id="IPR035965">
    <property type="entry name" value="PAS-like_dom_sf"/>
</dbReference>
<organism evidence="12 13">
    <name type="scientific">Caballeronia udeis</name>
    <dbReference type="NCBI Taxonomy" id="1232866"/>
    <lineage>
        <taxon>Bacteria</taxon>
        <taxon>Pseudomonadati</taxon>
        <taxon>Pseudomonadota</taxon>
        <taxon>Betaproteobacteria</taxon>
        <taxon>Burkholderiales</taxon>
        <taxon>Burkholderiaceae</taxon>
        <taxon>Caballeronia</taxon>
    </lineage>
</organism>
<dbReference type="PROSITE" id="PS50112">
    <property type="entry name" value="PAS"/>
    <property type="match status" value="1"/>
</dbReference>
<keyword evidence="5" id="KW-0418">Kinase</keyword>
<dbReference type="InterPro" id="IPR004358">
    <property type="entry name" value="Sig_transdc_His_kin-like_C"/>
</dbReference>
<feature type="region of interest" description="Disordered" evidence="7">
    <location>
        <begin position="1"/>
        <end position="24"/>
    </location>
</feature>
<dbReference type="CDD" id="cd00082">
    <property type="entry name" value="HisKA"/>
    <property type="match status" value="1"/>
</dbReference>
<evidence type="ECO:0000313" key="12">
    <source>
        <dbReference type="EMBL" id="MFK4445049.1"/>
    </source>
</evidence>
<dbReference type="PROSITE" id="PS50110">
    <property type="entry name" value="RESPONSE_REGULATORY"/>
    <property type="match status" value="1"/>
</dbReference>
<dbReference type="NCBIfam" id="TIGR00229">
    <property type="entry name" value="sensory_box"/>
    <property type="match status" value="2"/>
</dbReference>
<protein>
    <recommendedName>
        <fullName evidence="2">histidine kinase</fullName>
        <ecNumber evidence="2">2.7.13.3</ecNumber>
    </recommendedName>
</protein>
<dbReference type="InterPro" id="IPR029016">
    <property type="entry name" value="GAF-like_dom_sf"/>
</dbReference>
<evidence type="ECO:0000256" key="6">
    <source>
        <dbReference type="PROSITE-ProRule" id="PRU00169"/>
    </source>
</evidence>
<evidence type="ECO:0000256" key="1">
    <source>
        <dbReference type="ARBA" id="ARBA00000085"/>
    </source>
</evidence>
<dbReference type="CDD" id="cd18161">
    <property type="entry name" value="REC_hyHK_blue-like"/>
    <property type="match status" value="1"/>
</dbReference>
<feature type="compositionally biased region" description="Basic and acidic residues" evidence="7">
    <location>
        <begin position="1"/>
        <end position="14"/>
    </location>
</feature>
<dbReference type="SUPFAM" id="SSF47384">
    <property type="entry name" value="Homodimeric domain of signal transducing histidine kinase"/>
    <property type="match status" value="1"/>
</dbReference>
<keyword evidence="13" id="KW-1185">Reference proteome</keyword>
<dbReference type="SMART" id="SM00065">
    <property type="entry name" value="GAF"/>
    <property type="match status" value="1"/>
</dbReference>
<dbReference type="Pfam" id="PF08447">
    <property type="entry name" value="PAS_3"/>
    <property type="match status" value="2"/>
</dbReference>
<evidence type="ECO:0000256" key="3">
    <source>
        <dbReference type="ARBA" id="ARBA00022553"/>
    </source>
</evidence>
<dbReference type="PROSITE" id="PS50113">
    <property type="entry name" value="PAC"/>
    <property type="match status" value="1"/>
</dbReference>
<evidence type="ECO:0000256" key="4">
    <source>
        <dbReference type="ARBA" id="ARBA00022679"/>
    </source>
</evidence>
<dbReference type="Proteomes" id="UP001620514">
    <property type="component" value="Unassembled WGS sequence"/>
</dbReference>
<name>A0ABW8MNV8_9BURK</name>
<dbReference type="InterPro" id="IPR011006">
    <property type="entry name" value="CheY-like_superfamily"/>
</dbReference>
<feature type="domain" description="PAS" evidence="10">
    <location>
        <begin position="380"/>
        <end position="450"/>
    </location>
</feature>
<dbReference type="PANTHER" id="PTHR43065">
    <property type="entry name" value="SENSOR HISTIDINE KINASE"/>
    <property type="match status" value="1"/>
</dbReference>
<evidence type="ECO:0000259" key="8">
    <source>
        <dbReference type="PROSITE" id="PS50109"/>
    </source>
</evidence>
<dbReference type="Gene3D" id="3.30.565.10">
    <property type="entry name" value="Histidine kinase-like ATPase, C-terminal domain"/>
    <property type="match status" value="1"/>
</dbReference>
<dbReference type="Pfam" id="PF13185">
    <property type="entry name" value="GAF_2"/>
    <property type="match status" value="1"/>
</dbReference>
<dbReference type="Pfam" id="PF00512">
    <property type="entry name" value="HisKA"/>
    <property type="match status" value="1"/>
</dbReference>
<evidence type="ECO:0000256" key="7">
    <source>
        <dbReference type="SAM" id="MobiDB-lite"/>
    </source>
</evidence>
<feature type="modified residue" description="4-aspartylphosphate" evidence="6">
    <location>
        <position position="816"/>
    </location>
</feature>
<dbReference type="SMART" id="SM00091">
    <property type="entry name" value="PAS"/>
    <property type="match status" value="2"/>
</dbReference>
<reference evidence="12 13" key="1">
    <citation type="submission" date="2024-11" db="EMBL/GenBank/DDBJ databases">
        <title>Using genomics to understand microbial adaptation to soil warming.</title>
        <authorList>
            <person name="Deangelis K.M. PhD."/>
        </authorList>
    </citation>
    <scope>NUCLEOTIDE SEQUENCE [LARGE SCALE GENOMIC DNA]</scope>
    <source>
        <strain evidence="12 13">GAS97</strain>
    </source>
</reference>